<dbReference type="PATRIC" id="fig|206506.3.peg.1767"/>
<evidence type="ECO:0000313" key="3">
    <source>
        <dbReference type="Proteomes" id="UP000078084"/>
    </source>
</evidence>
<gene>
    <name evidence="2" type="ORF">AAV32_08260</name>
</gene>
<keyword evidence="1" id="KW-0732">Signal</keyword>
<protein>
    <submittedName>
        <fullName evidence="2">S-layer protein</fullName>
    </submittedName>
</protein>
<evidence type="ECO:0000313" key="2">
    <source>
        <dbReference type="EMBL" id="KKO71953.1"/>
    </source>
</evidence>
<reference evidence="2 3" key="1">
    <citation type="submission" date="2015-04" db="EMBL/GenBank/DDBJ databases">
        <title>Genome sequence of Kerstersia gyiorum CG1.</title>
        <authorList>
            <person name="Greninger A.L."/>
            <person name="Kozyreva V."/>
            <person name="Chaturvedi V."/>
        </authorList>
    </citation>
    <scope>NUCLEOTIDE SEQUENCE [LARGE SCALE GENOMIC DNA]</scope>
    <source>
        <strain evidence="2 3">CG1</strain>
    </source>
</reference>
<feature type="signal peptide" evidence="1">
    <location>
        <begin position="1"/>
        <end position="24"/>
    </location>
</feature>
<sequence>MHSQRLAPRLPSMLAGLTCAILLAACGSDNNDNTGITIPPTVEPKPESGAWSAGDLHVHTYQSDDAQVSLEHVLDSAFERYDLDWVSISNHLRLSRRDHTGAEIAGGSIPFSQGMAEYEVPFIQQAQANGKYAGKTIFSSFEWDMPTHDHVNIGIGLDAPFSAESLTAVAEFEYLFTSRDAALFDASLVERLSAETRAYSSHADSLKAIAWLRDNHPDSYVLLNHPSRYMGKYTIAQIREMNDLAPEIFFAMEGMVGNQMEPDRGGYAEAYTDGNLPSRTYGGTDYLVAKLGGTWDALLGEGRRVWNVANSDYHFLTANGQHSSGYAPGEYARTYLFKDGDTMADILAGLRAGRLFGVFGDLIDALDFQAASGDASAHMGQELKVAQGSEVDVTIRFRSPSANNYEYPLGSGNPTYVRPTVDHVDLIVGDVTGKAQPGTAAYERATNSSTHVLARFTREDWTLDEDGYYTIRYTMTAERNQYLRLRGTNLGVDVDGETANGEPLPDAKVTITENKARFDAINARNYNDLWFYSNPVFVSVE</sequence>
<evidence type="ECO:0000256" key="1">
    <source>
        <dbReference type="SAM" id="SignalP"/>
    </source>
</evidence>
<dbReference type="Proteomes" id="UP000078084">
    <property type="component" value="Unassembled WGS sequence"/>
</dbReference>
<dbReference type="RefSeq" id="WP_068370271.1">
    <property type="nucleotide sequence ID" value="NZ_LBNE01000004.1"/>
</dbReference>
<dbReference type="PROSITE" id="PS51257">
    <property type="entry name" value="PROKAR_LIPOPROTEIN"/>
    <property type="match status" value="1"/>
</dbReference>
<dbReference type="Gene3D" id="3.20.20.140">
    <property type="entry name" value="Metal-dependent hydrolases"/>
    <property type="match status" value="1"/>
</dbReference>
<dbReference type="EMBL" id="LBNE01000004">
    <property type="protein sequence ID" value="KKO71953.1"/>
    <property type="molecule type" value="Genomic_DNA"/>
</dbReference>
<name>A0A171KST6_9BURK</name>
<organism evidence="2 3">
    <name type="scientific">Kerstersia gyiorum</name>
    <dbReference type="NCBI Taxonomy" id="206506"/>
    <lineage>
        <taxon>Bacteria</taxon>
        <taxon>Pseudomonadati</taxon>
        <taxon>Pseudomonadota</taxon>
        <taxon>Betaproteobacteria</taxon>
        <taxon>Burkholderiales</taxon>
        <taxon>Alcaligenaceae</taxon>
        <taxon>Kerstersia</taxon>
    </lineage>
</organism>
<feature type="chain" id="PRO_5007908720" evidence="1">
    <location>
        <begin position="25"/>
        <end position="541"/>
    </location>
</feature>
<dbReference type="SUPFAM" id="SSF89550">
    <property type="entry name" value="PHP domain-like"/>
    <property type="match status" value="1"/>
</dbReference>
<keyword evidence="3" id="KW-1185">Reference proteome</keyword>
<dbReference type="STRING" id="206506.AAV32_08260"/>
<proteinExistence type="predicted"/>
<comment type="caution">
    <text evidence="2">The sequence shown here is derived from an EMBL/GenBank/DDBJ whole genome shotgun (WGS) entry which is preliminary data.</text>
</comment>
<dbReference type="AlphaFoldDB" id="A0A171KST6"/>
<dbReference type="InterPro" id="IPR016195">
    <property type="entry name" value="Pol/histidinol_Pase-like"/>
</dbReference>
<accession>A0A171KST6</accession>